<dbReference type="GO" id="GO:0005730">
    <property type="term" value="C:nucleolus"/>
    <property type="evidence" value="ECO:0007669"/>
    <property type="project" value="TreeGrafter"/>
</dbReference>
<feature type="compositionally biased region" description="Basic and acidic residues" evidence="9">
    <location>
        <begin position="99"/>
        <end position="125"/>
    </location>
</feature>
<evidence type="ECO:0000259" key="10">
    <source>
        <dbReference type="PROSITE" id="PS50157"/>
    </source>
</evidence>
<evidence type="ECO:0000256" key="4">
    <source>
        <dbReference type="ARBA" id="ARBA00022771"/>
    </source>
</evidence>
<dbReference type="PROSITE" id="PS51804">
    <property type="entry name" value="ZF_C2HC_LYAR"/>
    <property type="match status" value="2"/>
</dbReference>
<dbReference type="Gene3D" id="3.30.1490.490">
    <property type="match status" value="1"/>
</dbReference>
<organism evidence="11 12">
    <name type="scientific">Zygosaccharomyces rouxii</name>
    <dbReference type="NCBI Taxonomy" id="4956"/>
    <lineage>
        <taxon>Eukaryota</taxon>
        <taxon>Fungi</taxon>
        <taxon>Dikarya</taxon>
        <taxon>Ascomycota</taxon>
        <taxon>Saccharomycotina</taxon>
        <taxon>Saccharomycetes</taxon>
        <taxon>Saccharomycetales</taxon>
        <taxon>Saccharomycetaceae</taxon>
        <taxon>Zygosaccharomyces</taxon>
    </lineage>
</organism>
<dbReference type="InterPro" id="IPR036236">
    <property type="entry name" value="Znf_C2H2_sf"/>
</dbReference>
<evidence type="ECO:0000256" key="6">
    <source>
        <dbReference type="ARBA" id="ARBA00023242"/>
    </source>
</evidence>
<evidence type="ECO:0000256" key="8">
    <source>
        <dbReference type="PROSITE-ProRule" id="PRU01145"/>
    </source>
</evidence>
<dbReference type="PROSITE" id="PS50157">
    <property type="entry name" value="ZINC_FINGER_C2H2_2"/>
    <property type="match status" value="1"/>
</dbReference>
<dbReference type="SUPFAM" id="SSF57667">
    <property type="entry name" value="beta-beta-alpha zinc fingers"/>
    <property type="match status" value="2"/>
</dbReference>
<evidence type="ECO:0000256" key="5">
    <source>
        <dbReference type="ARBA" id="ARBA00022833"/>
    </source>
</evidence>
<reference evidence="11 12" key="1">
    <citation type="submission" date="2016-08" db="EMBL/GenBank/DDBJ databases">
        <title>Draft genome sequence of allopolyploid Zygosaccharomyces rouxii.</title>
        <authorList>
            <person name="Watanabe J."/>
            <person name="Uehara K."/>
            <person name="Mogi Y."/>
            <person name="Tsukioka Y."/>
        </authorList>
    </citation>
    <scope>NUCLEOTIDE SEQUENCE [LARGE SCALE GENOMIC DNA]</scope>
    <source>
        <strain evidence="11 12">NBRC 110957</strain>
    </source>
</reference>
<sequence>MRRDVIYRDHHYNNRPRGLERHTMVTFNCEVCNATVPKKNTEKHYGKCPDAYYTCIDCSKTFDDGVSYKDHTQCMTEDEKYQGALYKGKGKGKKGQVKNQEEPKKQEATKKQEEPAKTADKESKKSSKVSKPKSNLRSELKSGKNLYEICDSLDKKLKKQLLKNLIVDEKGRVILKE</sequence>
<dbReference type="GO" id="GO:0006364">
    <property type="term" value="P:rRNA processing"/>
    <property type="evidence" value="ECO:0007669"/>
    <property type="project" value="TreeGrafter"/>
</dbReference>
<proteinExistence type="inferred from homology"/>
<dbReference type="OrthoDB" id="21474at2759"/>
<accession>A0A1Q3AF44</accession>
<keyword evidence="4 8" id="KW-0863">Zinc-finger</keyword>
<evidence type="ECO:0000256" key="1">
    <source>
        <dbReference type="ARBA" id="ARBA00004123"/>
    </source>
</evidence>
<evidence type="ECO:0000256" key="7">
    <source>
        <dbReference type="ARBA" id="ARBA00061084"/>
    </source>
</evidence>
<evidence type="ECO:0000256" key="2">
    <source>
        <dbReference type="ARBA" id="ARBA00022723"/>
    </source>
</evidence>
<keyword evidence="5" id="KW-0862">Zinc</keyword>
<dbReference type="InterPro" id="IPR039999">
    <property type="entry name" value="LYAR"/>
</dbReference>
<protein>
    <recommendedName>
        <fullName evidence="10">C2H2-type domain-containing protein</fullName>
    </recommendedName>
</protein>
<dbReference type="Proteomes" id="UP000187013">
    <property type="component" value="Unassembled WGS sequence"/>
</dbReference>
<dbReference type="GO" id="GO:0008270">
    <property type="term" value="F:zinc ion binding"/>
    <property type="evidence" value="ECO:0007669"/>
    <property type="project" value="UniProtKB-KW"/>
</dbReference>
<keyword evidence="6" id="KW-0539">Nucleus</keyword>
<dbReference type="Pfam" id="PF08790">
    <property type="entry name" value="zf-LYAR"/>
    <property type="match status" value="1"/>
</dbReference>
<keyword evidence="3" id="KW-0677">Repeat</keyword>
<evidence type="ECO:0000256" key="3">
    <source>
        <dbReference type="ARBA" id="ARBA00022737"/>
    </source>
</evidence>
<evidence type="ECO:0000256" key="9">
    <source>
        <dbReference type="SAM" id="MobiDB-lite"/>
    </source>
</evidence>
<evidence type="ECO:0000313" key="11">
    <source>
        <dbReference type="EMBL" id="GAV54245.1"/>
    </source>
</evidence>
<dbReference type="EMBL" id="BDGX01000037">
    <property type="protein sequence ID" value="GAV54245.1"/>
    <property type="molecule type" value="Genomic_DNA"/>
</dbReference>
<name>A0A1Q3AF44_ZYGRO</name>
<feature type="region of interest" description="Disordered" evidence="9">
    <location>
        <begin position="85"/>
        <end position="138"/>
    </location>
</feature>
<dbReference type="AlphaFoldDB" id="A0A1Q3AF44"/>
<keyword evidence="2" id="KW-0479">Metal-binding</keyword>
<dbReference type="GO" id="GO:0000122">
    <property type="term" value="P:negative regulation of transcription by RNA polymerase II"/>
    <property type="evidence" value="ECO:0007669"/>
    <property type="project" value="TreeGrafter"/>
</dbReference>
<dbReference type="InterPro" id="IPR014898">
    <property type="entry name" value="Znf_C2H2_LYAR"/>
</dbReference>
<dbReference type="InterPro" id="IPR013087">
    <property type="entry name" value="Znf_C2H2_type"/>
</dbReference>
<feature type="domain" description="C2H2-type" evidence="10">
    <location>
        <begin position="53"/>
        <end position="80"/>
    </location>
</feature>
<dbReference type="PANTHER" id="PTHR13100:SF10">
    <property type="entry name" value="CELL GROWTH-REGULATING NUCLEOLAR PROTEIN"/>
    <property type="match status" value="1"/>
</dbReference>
<comment type="caution">
    <text evidence="11">The sequence shown here is derived from an EMBL/GenBank/DDBJ whole genome shotgun (WGS) entry which is preliminary data.</text>
</comment>
<gene>
    <name evidence="11" type="ORF">ZYGR_0AK07470</name>
</gene>
<dbReference type="FunFam" id="3.30.1490.490:FF:000001">
    <property type="entry name" value="cell growth-regulating nucleolar protein-like"/>
    <property type="match status" value="1"/>
</dbReference>
<comment type="subcellular location">
    <subcellularLocation>
        <location evidence="1">Nucleus</location>
    </subcellularLocation>
</comment>
<comment type="similarity">
    <text evidence="7">Belongs to the UPF0743 family.</text>
</comment>
<dbReference type="PANTHER" id="PTHR13100">
    <property type="entry name" value="CELL GROWTH-REGULATING NUCLEOLAR PROTEIN LYAR"/>
    <property type="match status" value="1"/>
</dbReference>
<dbReference type="GO" id="GO:0003677">
    <property type="term" value="F:DNA binding"/>
    <property type="evidence" value="ECO:0007669"/>
    <property type="project" value="InterPro"/>
</dbReference>
<evidence type="ECO:0000313" key="12">
    <source>
        <dbReference type="Proteomes" id="UP000187013"/>
    </source>
</evidence>